<evidence type="ECO:0000313" key="3">
    <source>
        <dbReference type="Proteomes" id="UP000192247"/>
    </source>
</evidence>
<dbReference type="Proteomes" id="UP000192247">
    <property type="component" value="Unassembled WGS sequence"/>
</dbReference>
<sequence length="159" mass="17434">MTLRRRACHHVVEHVLPLIAVLTLGLLTMMIPVTRADIRLLVITLLLGSLLLHLRLTDSSVPESMSVLTLLSGQFVLVLSSLFLCNCIHLAILRGHMDCSFLAKLSTLIGSTPDSADKSEALISDVEQRCHCALDSVFTWPLAFITVLSTALFLSIPLF</sequence>
<feature type="transmembrane region" description="Helical" evidence="1">
    <location>
        <begin position="38"/>
        <end position="56"/>
    </location>
</feature>
<organism evidence="2 3">
    <name type="scientific">Tropilaelaps mercedesae</name>
    <dbReference type="NCBI Taxonomy" id="418985"/>
    <lineage>
        <taxon>Eukaryota</taxon>
        <taxon>Metazoa</taxon>
        <taxon>Ecdysozoa</taxon>
        <taxon>Arthropoda</taxon>
        <taxon>Chelicerata</taxon>
        <taxon>Arachnida</taxon>
        <taxon>Acari</taxon>
        <taxon>Parasitiformes</taxon>
        <taxon>Mesostigmata</taxon>
        <taxon>Gamasina</taxon>
        <taxon>Dermanyssoidea</taxon>
        <taxon>Laelapidae</taxon>
        <taxon>Tropilaelaps</taxon>
    </lineage>
</organism>
<dbReference type="AlphaFoldDB" id="A0A1V9X437"/>
<gene>
    <name evidence="2" type="ORF">BIW11_02019</name>
</gene>
<evidence type="ECO:0000256" key="1">
    <source>
        <dbReference type="SAM" id="Phobius"/>
    </source>
</evidence>
<dbReference type="EMBL" id="MNPL01024924">
    <property type="protein sequence ID" value="OQR68390.1"/>
    <property type="molecule type" value="Genomic_DNA"/>
</dbReference>
<feature type="transmembrane region" description="Helical" evidence="1">
    <location>
        <begin position="12"/>
        <end position="32"/>
    </location>
</feature>
<reference evidence="2 3" key="1">
    <citation type="journal article" date="2017" name="Gigascience">
        <title>Draft genome of the honey bee ectoparasitic mite, Tropilaelaps mercedesae, is shaped by the parasitic life history.</title>
        <authorList>
            <person name="Dong X."/>
            <person name="Armstrong S.D."/>
            <person name="Xia D."/>
            <person name="Makepeace B.L."/>
            <person name="Darby A.C."/>
            <person name="Kadowaki T."/>
        </authorList>
    </citation>
    <scope>NUCLEOTIDE SEQUENCE [LARGE SCALE GENOMIC DNA]</scope>
    <source>
        <strain evidence="2">Wuxi-XJTLU</strain>
    </source>
</reference>
<dbReference type="InParanoid" id="A0A1V9X437"/>
<evidence type="ECO:0000313" key="2">
    <source>
        <dbReference type="EMBL" id="OQR68390.1"/>
    </source>
</evidence>
<feature type="transmembrane region" description="Helical" evidence="1">
    <location>
        <begin position="68"/>
        <end position="92"/>
    </location>
</feature>
<accession>A0A1V9X437</accession>
<proteinExistence type="predicted"/>
<comment type="caution">
    <text evidence="2">The sequence shown here is derived from an EMBL/GenBank/DDBJ whole genome shotgun (WGS) entry which is preliminary data.</text>
</comment>
<keyword evidence="1" id="KW-0472">Membrane</keyword>
<keyword evidence="1" id="KW-1133">Transmembrane helix</keyword>
<keyword evidence="1" id="KW-0812">Transmembrane</keyword>
<name>A0A1V9X437_9ACAR</name>
<keyword evidence="2" id="KW-0675">Receptor</keyword>
<feature type="transmembrane region" description="Helical" evidence="1">
    <location>
        <begin position="138"/>
        <end position="158"/>
    </location>
</feature>
<keyword evidence="3" id="KW-1185">Reference proteome</keyword>
<protein>
    <submittedName>
        <fullName evidence="2">Neuronal acetylcholine receptor subunit alpha-7-like</fullName>
    </submittedName>
</protein>